<evidence type="ECO:0000313" key="3">
    <source>
        <dbReference type="Proteomes" id="UP001596425"/>
    </source>
</evidence>
<keyword evidence="1" id="KW-0732">Signal</keyword>
<evidence type="ECO:0000313" key="2">
    <source>
        <dbReference type="EMBL" id="MFC6633831.1"/>
    </source>
</evidence>
<organism evidence="2 3">
    <name type="scientific">Microbulbifer taiwanensis</name>
    <dbReference type="NCBI Taxonomy" id="986746"/>
    <lineage>
        <taxon>Bacteria</taxon>
        <taxon>Pseudomonadati</taxon>
        <taxon>Pseudomonadota</taxon>
        <taxon>Gammaproteobacteria</taxon>
        <taxon>Cellvibrionales</taxon>
        <taxon>Microbulbiferaceae</taxon>
        <taxon>Microbulbifer</taxon>
    </lineage>
</organism>
<keyword evidence="3" id="KW-1185">Reference proteome</keyword>
<sequence>MKTMFRGLAVAMALASSQVAAYSCGDTDVIYNLYDMLSEIENSNGPGTIGPRRLVTNQVSEIVAFTDKRFIQPHPMDVDQITVRFTKERGTWLGGGVVEVVCTTDTYGNVQKLEEVKFSGGRKNIGDVKTRTYSGLKGKRLSIHAVGIGAVGSSRIRFDLVRNASEGQPWIPDMTAPAGPIPGFADVHVHQAADLAYSKGWYWGSHQPGDLMARVPMCSGDNHGTLEPLGIEIHELGNAHLGQTSGYPDFNNWPRWNDIKHQQVTAEWLKDAHERGLTLMVASVVANQTLAAGMIASGNHDNRTAPFDMESVRHQISELKKMDESEDWFEIVLDPWHARRAVAEGKLAVVLAIEASHLFPDDDGPWREQLYDVYDMGVRALQIAHQTNNDFSGAAYHQDIFEIVTQLKAWYTGEVDYAEASDGVHNDIGLSVQGYELLEEMIRLNMIIDMAHLPLKSQREIFQLVSQYHDYYPLFNSHTRIDELLYQEDRDILNEHVTTDETLEFYRATGGVIGLRTGLQRMKDYPASGVVNNCDGSARSIAQFYRYAADRGVKTAFASDFNGFIEMNPPRFGADACASAPDEVSRLVQAAAQGSEDPGWPDYIREYNEKGTAHIGLLPALLWDIGEVGADTADLENSSESMVVMWERIYDPNRQRVL</sequence>
<dbReference type="InterPro" id="IPR008257">
    <property type="entry name" value="Pept_M19"/>
</dbReference>
<dbReference type="EMBL" id="JBHSVR010000001">
    <property type="protein sequence ID" value="MFC6633831.1"/>
    <property type="molecule type" value="Genomic_DNA"/>
</dbReference>
<keyword evidence="2" id="KW-0224">Dipeptidase</keyword>
<dbReference type="GO" id="GO:0016805">
    <property type="term" value="F:dipeptidase activity"/>
    <property type="evidence" value="ECO:0007669"/>
    <property type="project" value="UniProtKB-KW"/>
</dbReference>
<evidence type="ECO:0000256" key="1">
    <source>
        <dbReference type="SAM" id="SignalP"/>
    </source>
</evidence>
<protein>
    <submittedName>
        <fullName evidence="2">Membrane dipeptidase</fullName>
        <ecNumber evidence="2">3.4.13.-</ecNumber>
    </submittedName>
</protein>
<dbReference type="InterPro" id="IPR032466">
    <property type="entry name" value="Metal_Hydrolase"/>
</dbReference>
<dbReference type="PROSITE" id="PS51257">
    <property type="entry name" value="PROKAR_LIPOPROTEIN"/>
    <property type="match status" value="1"/>
</dbReference>
<dbReference type="EC" id="3.4.13.-" evidence="2"/>
<dbReference type="Pfam" id="PF01244">
    <property type="entry name" value="Peptidase_M19"/>
    <property type="match status" value="1"/>
</dbReference>
<name>A0ABW1YM96_9GAMM</name>
<dbReference type="PROSITE" id="PS51365">
    <property type="entry name" value="RENAL_DIPEPTIDASE_2"/>
    <property type="match status" value="1"/>
</dbReference>
<dbReference type="RefSeq" id="WP_193190628.1">
    <property type="nucleotide sequence ID" value="NZ_JACZFR010000014.1"/>
</dbReference>
<feature type="signal peptide" evidence="1">
    <location>
        <begin position="1"/>
        <end position="21"/>
    </location>
</feature>
<dbReference type="Proteomes" id="UP001596425">
    <property type="component" value="Unassembled WGS sequence"/>
</dbReference>
<proteinExistence type="predicted"/>
<keyword evidence="2" id="KW-0645">Protease</keyword>
<keyword evidence="2" id="KW-0378">Hydrolase</keyword>
<gene>
    <name evidence="2" type="ORF">ACFQBM_11080</name>
</gene>
<reference evidence="3" key="1">
    <citation type="journal article" date="2019" name="Int. J. Syst. Evol. Microbiol.">
        <title>The Global Catalogue of Microorganisms (GCM) 10K type strain sequencing project: providing services to taxonomists for standard genome sequencing and annotation.</title>
        <authorList>
            <consortium name="The Broad Institute Genomics Platform"/>
            <consortium name="The Broad Institute Genome Sequencing Center for Infectious Disease"/>
            <person name="Wu L."/>
            <person name="Ma J."/>
        </authorList>
    </citation>
    <scope>NUCLEOTIDE SEQUENCE [LARGE SCALE GENOMIC DNA]</scope>
    <source>
        <strain evidence="3">CGMCC 1.13718</strain>
    </source>
</reference>
<dbReference type="SUPFAM" id="SSF51556">
    <property type="entry name" value="Metallo-dependent hydrolases"/>
    <property type="match status" value="1"/>
</dbReference>
<comment type="caution">
    <text evidence="2">The sequence shown here is derived from an EMBL/GenBank/DDBJ whole genome shotgun (WGS) entry which is preliminary data.</text>
</comment>
<accession>A0ABW1YM96</accession>
<feature type="chain" id="PRO_5046360835" evidence="1">
    <location>
        <begin position="22"/>
        <end position="658"/>
    </location>
</feature>
<dbReference type="Gene3D" id="3.20.20.140">
    <property type="entry name" value="Metal-dependent hydrolases"/>
    <property type="match status" value="1"/>
</dbReference>